<feature type="binding site" evidence="3">
    <location>
        <begin position="126"/>
        <end position="133"/>
    </location>
    <ligand>
        <name>ATP</name>
        <dbReference type="ChEBI" id="CHEBI:30616"/>
    </ligand>
</feature>
<sequence>MTKGSGTAPKVKEIRNGHRGPEIIVEPLSGQSIDDFVRARGKLATEFKAPNLAVVPNGHLARIELRTREVTFPKEAPLSPTLLVRPRTEAERIVAGRQIVLPVGVTADGESIFIELAKRPHTVITGTSGAGKSTLLKLMVSALGLQGAKILLGDFKAGGDMDELYRNRVPGVVHLSANPASIARLIRWFADELARRQALMPFFLAEGVEPAWETIVVIIDEWGQGLDELLNSGSKADQMAANEMVNLVSKMYAQGRSFGMFMTISTQHVYASSLPGRITANAANRIIVGRPKSGSAGHIERLFAEADRDDARAAAEGITDGMQGRGIIAGQEGKPVQFQGFYNVDDAAQRFNAALAGTPRQRRFGWQFPTAGEGSDGDWLSWSLWGGAPTKPLHTVAELPVIVLDDEDGNPIEEARMYDPTDPLYDPGAPLLNAGHINPQRSA</sequence>
<gene>
    <name evidence="5" type="primary">spoIIIE_1</name>
    <name evidence="5" type="ORF">NCTC10741_03569</name>
</gene>
<dbReference type="Gene3D" id="3.40.50.300">
    <property type="entry name" value="P-loop containing nucleotide triphosphate hydrolases"/>
    <property type="match status" value="1"/>
</dbReference>
<dbReference type="InterPro" id="IPR003593">
    <property type="entry name" value="AAA+_ATPase"/>
</dbReference>
<dbReference type="Proteomes" id="UP000271626">
    <property type="component" value="Chromosome"/>
</dbReference>
<keyword evidence="2 3" id="KW-0067">ATP-binding</keyword>
<feature type="domain" description="FtsK" evidence="4">
    <location>
        <begin position="109"/>
        <end position="297"/>
    </location>
</feature>
<dbReference type="GO" id="GO:0005524">
    <property type="term" value="F:ATP binding"/>
    <property type="evidence" value="ECO:0007669"/>
    <property type="project" value="UniProtKB-UniRule"/>
</dbReference>
<dbReference type="GO" id="GO:0003677">
    <property type="term" value="F:DNA binding"/>
    <property type="evidence" value="ECO:0007669"/>
    <property type="project" value="InterPro"/>
</dbReference>
<evidence type="ECO:0000313" key="5">
    <source>
        <dbReference type="EMBL" id="VDR40411.1"/>
    </source>
</evidence>
<evidence type="ECO:0000256" key="3">
    <source>
        <dbReference type="PROSITE-ProRule" id="PRU00289"/>
    </source>
</evidence>
<dbReference type="PROSITE" id="PS50901">
    <property type="entry name" value="FTSK"/>
    <property type="match status" value="1"/>
</dbReference>
<evidence type="ECO:0000313" key="6">
    <source>
        <dbReference type="Proteomes" id="UP000271626"/>
    </source>
</evidence>
<name>A0A3P8L8X1_TSUPA</name>
<dbReference type="PANTHER" id="PTHR22683:SF41">
    <property type="entry name" value="DNA TRANSLOCASE FTSK"/>
    <property type="match status" value="1"/>
</dbReference>
<evidence type="ECO:0000256" key="1">
    <source>
        <dbReference type="ARBA" id="ARBA00022741"/>
    </source>
</evidence>
<dbReference type="InterPro" id="IPR002543">
    <property type="entry name" value="FtsK_dom"/>
</dbReference>
<dbReference type="AlphaFoldDB" id="A0A3P8L8X1"/>
<dbReference type="Pfam" id="PF01580">
    <property type="entry name" value="FtsK_SpoIIIE"/>
    <property type="match status" value="1"/>
</dbReference>
<dbReference type="RefSeq" id="WP_164711640.1">
    <property type="nucleotide sequence ID" value="NZ_CP085954.1"/>
</dbReference>
<proteinExistence type="predicted"/>
<dbReference type="SMART" id="SM00382">
    <property type="entry name" value="AAA"/>
    <property type="match status" value="1"/>
</dbReference>
<dbReference type="EMBL" id="LR131273">
    <property type="protein sequence ID" value="VDR40411.1"/>
    <property type="molecule type" value="Genomic_DNA"/>
</dbReference>
<dbReference type="InterPro" id="IPR027417">
    <property type="entry name" value="P-loop_NTPase"/>
</dbReference>
<evidence type="ECO:0000259" key="4">
    <source>
        <dbReference type="PROSITE" id="PS50901"/>
    </source>
</evidence>
<evidence type="ECO:0000256" key="2">
    <source>
        <dbReference type="ARBA" id="ARBA00022840"/>
    </source>
</evidence>
<organism evidence="5 6">
    <name type="scientific">Tsukamurella paurometabola</name>
    <name type="common">Corynebacterium paurometabolum</name>
    <dbReference type="NCBI Taxonomy" id="2061"/>
    <lineage>
        <taxon>Bacteria</taxon>
        <taxon>Bacillati</taxon>
        <taxon>Actinomycetota</taxon>
        <taxon>Actinomycetes</taxon>
        <taxon>Mycobacteriales</taxon>
        <taxon>Tsukamurellaceae</taxon>
        <taxon>Tsukamurella</taxon>
    </lineage>
</organism>
<keyword evidence="1 3" id="KW-0547">Nucleotide-binding</keyword>
<dbReference type="PANTHER" id="PTHR22683">
    <property type="entry name" value="SPORULATION PROTEIN RELATED"/>
    <property type="match status" value="1"/>
</dbReference>
<reference evidence="5 6" key="1">
    <citation type="submission" date="2018-12" db="EMBL/GenBank/DDBJ databases">
        <authorList>
            <consortium name="Pathogen Informatics"/>
        </authorList>
    </citation>
    <scope>NUCLEOTIDE SEQUENCE [LARGE SCALE GENOMIC DNA]</scope>
    <source>
        <strain evidence="5 6">NCTC10741</strain>
    </source>
</reference>
<accession>A0A3P8L8X1</accession>
<dbReference type="InterPro" id="IPR050206">
    <property type="entry name" value="FtsK/SpoIIIE/SftA"/>
</dbReference>
<dbReference type="SUPFAM" id="SSF52540">
    <property type="entry name" value="P-loop containing nucleoside triphosphate hydrolases"/>
    <property type="match status" value="1"/>
</dbReference>
<protein>
    <submittedName>
        <fullName evidence="5">Stage III sporulation protein E</fullName>
    </submittedName>
</protein>
<dbReference type="CDD" id="cd00267">
    <property type="entry name" value="ABC_ATPase"/>
    <property type="match status" value="1"/>
</dbReference>